<keyword evidence="1" id="KW-0812">Transmembrane</keyword>
<dbReference type="EMBL" id="KV921513">
    <property type="protein sequence ID" value="ORE13748.1"/>
    <property type="molecule type" value="Genomic_DNA"/>
</dbReference>
<name>A0A1X0RPE6_RHIZD</name>
<proteinExistence type="predicted"/>
<sequence>MAREMFRKEPLIIVDGFFFFFYLARMQLYFRRKGAEYKISSILVLLYSHRTLLVFVFVFFRCNGWHIYLYIFWVLQRKNLKKIPCYSKSKVIQQKCPSYGQNSINQYRLHKRKERTN</sequence>
<accession>A0A1X0RPE6</accession>
<keyword evidence="1" id="KW-0472">Membrane</keyword>
<feature type="transmembrane region" description="Helical" evidence="1">
    <location>
        <begin position="12"/>
        <end position="30"/>
    </location>
</feature>
<evidence type="ECO:0000313" key="3">
    <source>
        <dbReference type="Proteomes" id="UP000242381"/>
    </source>
</evidence>
<dbReference type="Proteomes" id="UP000242381">
    <property type="component" value="Unassembled WGS sequence"/>
</dbReference>
<evidence type="ECO:0000313" key="2">
    <source>
        <dbReference type="EMBL" id="ORE13748.1"/>
    </source>
</evidence>
<evidence type="ECO:0000256" key="1">
    <source>
        <dbReference type="SAM" id="Phobius"/>
    </source>
</evidence>
<protein>
    <submittedName>
        <fullName evidence="2">Uncharacterized protein</fullName>
    </submittedName>
</protein>
<dbReference type="AlphaFoldDB" id="A0A1X0RPE6"/>
<reference evidence="2 3" key="1">
    <citation type="journal article" date="2016" name="Proc. Natl. Acad. Sci. U.S.A.">
        <title>Lipid metabolic changes in an early divergent fungus govern the establishment of a mutualistic symbiosis with endobacteria.</title>
        <authorList>
            <person name="Lastovetsky O.A."/>
            <person name="Gaspar M.L."/>
            <person name="Mondo S.J."/>
            <person name="LaButti K.M."/>
            <person name="Sandor L."/>
            <person name="Grigoriev I.V."/>
            <person name="Henry S.A."/>
            <person name="Pawlowska T.E."/>
        </authorList>
    </citation>
    <scope>NUCLEOTIDE SEQUENCE [LARGE SCALE GENOMIC DNA]</scope>
    <source>
        <strain evidence="2 3">ATCC 11559</strain>
    </source>
</reference>
<feature type="transmembrane region" description="Helical" evidence="1">
    <location>
        <begin position="50"/>
        <end position="73"/>
    </location>
</feature>
<keyword evidence="1" id="KW-1133">Transmembrane helix</keyword>
<organism evidence="2 3">
    <name type="scientific">Rhizopus microsporus</name>
    <dbReference type="NCBI Taxonomy" id="58291"/>
    <lineage>
        <taxon>Eukaryota</taxon>
        <taxon>Fungi</taxon>
        <taxon>Fungi incertae sedis</taxon>
        <taxon>Mucoromycota</taxon>
        <taxon>Mucoromycotina</taxon>
        <taxon>Mucoromycetes</taxon>
        <taxon>Mucorales</taxon>
        <taxon>Mucorineae</taxon>
        <taxon>Rhizopodaceae</taxon>
        <taxon>Rhizopus</taxon>
    </lineage>
</organism>
<gene>
    <name evidence="2" type="ORF">BCV71DRAFT_62150</name>
</gene>